<feature type="compositionally biased region" description="Basic residues" evidence="1">
    <location>
        <begin position="124"/>
        <end position="135"/>
    </location>
</feature>
<feature type="region of interest" description="Disordered" evidence="1">
    <location>
        <begin position="124"/>
        <end position="146"/>
    </location>
</feature>
<accession>A0A7C8ZQU4</accession>
<sequence length="219" mass="24425">MLGLYPCLTDSLPCFGSGRCRPSRAALSPAVDGPPVASSSASSLPLNWQDWVSEEKNVTHVGSTALTFMSLLNGEIFKSKVLEHEEIPVSSKVPTPENRSRSQCTLARRNHWVLIERKTSRTISRKFRSPRKPRVSRKEKYRKTTGDTVARPCNRVARPCTRGRNHTRTAAQRSTTVPIRTATRAWTHGHAWWRTGNRASSHGRTVEIPGPAHPLLGPF</sequence>
<reference evidence="2" key="2">
    <citation type="submission" date="2020-07" db="EMBL/GenBank/DDBJ databases">
        <authorList>
            <person name="Vera ALvarez R."/>
            <person name="Arias-Moreno D.M."/>
            <person name="Jimenez-Jacinto V."/>
            <person name="Jimenez-Bremont J.F."/>
            <person name="Swaminathan K."/>
            <person name="Moose S.P."/>
            <person name="Guerrero-Gonzalez M.L."/>
            <person name="Marino-Ramirez L."/>
            <person name="Landsman D."/>
            <person name="Rodriguez-Kessler M."/>
            <person name="Delgado-Sanchez P."/>
        </authorList>
    </citation>
    <scope>NUCLEOTIDE SEQUENCE</scope>
    <source>
        <tissue evidence="2">Cladode</tissue>
    </source>
</reference>
<feature type="compositionally biased region" description="Basic and acidic residues" evidence="1">
    <location>
        <begin position="136"/>
        <end position="145"/>
    </location>
</feature>
<protein>
    <submittedName>
        <fullName evidence="2">Uncharacterized protein</fullName>
    </submittedName>
</protein>
<evidence type="ECO:0000313" key="2">
    <source>
        <dbReference type="EMBL" id="MBA4648171.1"/>
    </source>
</evidence>
<proteinExistence type="predicted"/>
<evidence type="ECO:0000256" key="1">
    <source>
        <dbReference type="SAM" id="MobiDB-lite"/>
    </source>
</evidence>
<reference evidence="2" key="1">
    <citation type="journal article" date="2013" name="J. Plant Res.">
        <title>Effect of fungi and light on seed germination of three Opuntia species from semiarid lands of central Mexico.</title>
        <authorList>
            <person name="Delgado-Sanchez P."/>
            <person name="Jimenez-Bremont J.F."/>
            <person name="Guerrero-Gonzalez Mde L."/>
            <person name="Flores J."/>
        </authorList>
    </citation>
    <scope>NUCLEOTIDE SEQUENCE</scope>
    <source>
        <tissue evidence="2">Cladode</tissue>
    </source>
</reference>
<dbReference type="AlphaFoldDB" id="A0A7C8ZQU4"/>
<name>A0A7C8ZQU4_OPUST</name>
<organism evidence="2">
    <name type="scientific">Opuntia streptacantha</name>
    <name type="common">Prickly pear cactus</name>
    <name type="synonym">Opuntia cardona</name>
    <dbReference type="NCBI Taxonomy" id="393608"/>
    <lineage>
        <taxon>Eukaryota</taxon>
        <taxon>Viridiplantae</taxon>
        <taxon>Streptophyta</taxon>
        <taxon>Embryophyta</taxon>
        <taxon>Tracheophyta</taxon>
        <taxon>Spermatophyta</taxon>
        <taxon>Magnoliopsida</taxon>
        <taxon>eudicotyledons</taxon>
        <taxon>Gunneridae</taxon>
        <taxon>Pentapetalae</taxon>
        <taxon>Caryophyllales</taxon>
        <taxon>Cactineae</taxon>
        <taxon>Cactaceae</taxon>
        <taxon>Opuntioideae</taxon>
        <taxon>Opuntia</taxon>
    </lineage>
</organism>
<dbReference type="EMBL" id="GISG01154572">
    <property type="protein sequence ID" value="MBA4648171.1"/>
    <property type="molecule type" value="Transcribed_RNA"/>
</dbReference>